<gene>
    <name evidence="1" type="ORF">J6I44_08430</name>
</gene>
<dbReference type="Gene3D" id="1.20.1440.60">
    <property type="entry name" value="23S rRNA-intervening sequence"/>
    <property type="match status" value="1"/>
</dbReference>
<reference evidence="1 2" key="1">
    <citation type="submission" date="2021-03" db="EMBL/GenBank/DDBJ databases">
        <title>Aliifodinibius sp. nov., a new bacterium isolated from saline soil.</title>
        <authorList>
            <person name="Galisteo C."/>
            <person name="De La Haba R."/>
            <person name="Sanchez-Porro C."/>
            <person name="Ventosa A."/>
        </authorList>
    </citation>
    <scope>NUCLEOTIDE SEQUENCE [LARGE SCALE GENOMIC DNA]</scope>
    <source>
        <strain evidence="1 2">1BSP15-2V2</strain>
    </source>
</reference>
<dbReference type="Proteomes" id="UP001207918">
    <property type="component" value="Unassembled WGS sequence"/>
</dbReference>
<name>A0ABT3PLP8_9BACT</name>
<protein>
    <submittedName>
        <fullName evidence="1">Four helix bundle protein</fullName>
    </submittedName>
</protein>
<dbReference type="InterPro" id="IPR036583">
    <property type="entry name" value="23S_rRNA_IVS_sf"/>
</dbReference>
<dbReference type="EMBL" id="JAGGJA010000005">
    <property type="protein sequence ID" value="MCW9706881.1"/>
    <property type="molecule type" value="Genomic_DNA"/>
</dbReference>
<dbReference type="Pfam" id="PF05635">
    <property type="entry name" value="23S_rRNA_IVP"/>
    <property type="match status" value="1"/>
</dbReference>
<dbReference type="InterPro" id="IPR012657">
    <property type="entry name" value="23S_rRNA-intervening_sequence"/>
</dbReference>
<comment type="caution">
    <text evidence="1">The sequence shown here is derived from an EMBL/GenBank/DDBJ whole genome shotgun (WGS) entry which is preliminary data.</text>
</comment>
<sequence length="42" mass="4893">MIQLSHKNMDVWKSAIELSADIYKLTDSFPKHELYGPTSQLR</sequence>
<dbReference type="NCBIfam" id="TIGR02436">
    <property type="entry name" value="four helix bundle protein"/>
    <property type="match status" value="1"/>
</dbReference>
<keyword evidence="2" id="KW-1185">Reference proteome</keyword>
<dbReference type="SUPFAM" id="SSF158446">
    <property type="entry name" value="IVS-encoded protein-like"/>
    <property type="match status" value="1"/>
</dbReference>
<proteinExistence type="predicted"/>
<evidence type="ECO:0000313" key="1">
    <source>
        <dbReference type="EMBL" id="MCW9706881.1"/>
    </source>
</evidence>
<organism evidence="1 2">
    <name type="scientific">Fodinibius salsisoli</name>
    <dbReference type="NCBI Taxonomy" id="2820877"/>
    <lineage>
        <taxon>Bacteria</taxon>
        <taxon>Pseudomonadati</taxon>
        <taxon>Balneolota</taxon>
        <taxon>Balneolia</taxon>
        <taxon>Balneolales</taxon>
        <taxon>Balneolaceae</taxon>
        <taxon>Fodinibius</taxon>
    </lineage>
</organism>
<accession>A0ABT3PLP8</accession>
<evidence type="ECO:0000313" key="2">
    <source>
        <dbReference type="Proteomes" id="UP001207918"/>
    </source>
</evidence>